<dbReference type="SUPFAM" id="SSF81383">
    <property type="entry name" value="F-box domain"/>
    <property type="match status" value="1"/>
</dbReference>
<dbReference type="PANTHER" id="PTHR31672">
    <property type="entry name" value="BNACNNG10540D PROTEIN"/>
    <property type="match status" value="1"/>
</dbReference>
<dbReference type="STRING" id="74649.A0A2P6PFL6"/>
<gene>
    <name evidence="3" type="ORF">RchiOBHm_Chr7g0231281</name>
</gene>
<dbReference type="InterPro" id="IPR036047">
    <property type="entry name" value="F-box-like_dom_sf"/>
</dbReference>
<evidence type="ECO:0000256" key="1">
    <source>
        <dbReference type="SAM" id="Phobius"/>
    </source>
</evidence>
<feature type="domain" description="F-box" evidence="2">
    <location>
        <begin position="12"/>
        <end position="52"/>
    </location>
</feature>
<evidence type="ECO:0000313" key="3">
    <source>
        <dbReference type="EMBL" id="PRQ20726.1"/>
    </source>
</evidence>
<keyword evidence="4" id="KW-1185">Reference proteome</keyword>
<keyword evidence="1" id="KW-0472">Membrane</keyword>
<dbReference type="Gene3D" id="1.20.1280.50">
    <property type="match status" value="1"/>
</dbReference>
<dbReference type="InterPro" id="IPR006527">
    <property type="entry name" value="F-box-assoc_dom_typ1"/>
</dbReference>
<sequence length="391" mass="44825">MADQLTKVCRSLLSDIIREILSRLPVKSLCRFRCVSKSWLSLILDPQFVKMHFNKAIENEDLFYQRRKLLFTDGKGDSLCSFDLDEFLNHYHDHPFLNGLGNCNNGDFIGDDYDGDLVVTRLKLPGCVGFSKYLSESCGLVLFTLGWELYVANPAIGKYKKLPAPTAELGPGPFICYQFGFGFDHTTDDFKVINSRSTEDGVEFIVYAFKTGSWRQIQRRFPYKTLRPGAGILLNGGLHWLMRRVEDNSRVIVSLSLAEEEVREIPLPIDLGVGVQDAPELGLFFKDSLCIAHTFNTEMVHEIALTSYNEFWVMKEYGVVESWTKIKFLLDFESSISSLLPNGYWRENHVIFWSGLLGLVSTWRALFPWMIIAILMSISSMRGILVEYWRR</sequence>
<dbReference type="Proteomes" id="UP000238479">
    <property type="component" value="Chromosome 7"/>
</dbReference>
<dbReference type="InterPro" id="IPR050796">
    <property type="entry name" value="SCF_F-box_component"/>
</dbReference>
<proteinExistence type="predicted"/>
<protein>
    <submittedName>
        <fullName evidence="3">Putative F-box domain-containing protein</fullName>
    </submittedName>
</protein>
<keyword evidence="1" id="KW-0812">Transmembrane</keyword>
<dbReference type="NCBIfam" id="TIGR01640">
    <property type="entry name" value="F_box_assoc_1"/>
    <property type="match status" value="1"/>
</dbReference>
<dbReference type="OMA" id="NTEMVHE"/>
<dbReference type="Pfam" id="PF00646">
    <property type="entry name" value="F-box"/>
    <property type="match status" value="1"/>
</dbReference>
<dbReference type="InterPro" id="IPR001810">
    <property type="entry name" value="F-box_dom"/>
</dbReference>
<dbReference type="SMART" id="SM00256">
    <property type="entry name" value="FBOX"/>
    <property type="match status" value="1"/>
</dbReference>
<dbReference type="AlphaFoldDB" id="A0A2P6PFL6"/>
<dbReference type="InterPro" id="IPR017451">
    <property type="entry name" value="F-box-assoc_interact_dom"/>
</dbReference>
<keyword evidence="1" id="KW-1133">Transmembrane helix</keyword>
<dbReference type="CDD" id="cd22157">
    <property type="entry name" value="F-box_AtFBW1-like"/>
    <property type="match status" value="1"/>
</dbReference>
<dbReference type="Pfam" id="PF07734">
    <property type="entry name" value="FBA_1"/>
    <property type="match status" value="1"/>
</dbReference>
<evidence type="ECO:0000313" key="4">
    <source>
        <dbReference type="Proteomes" id="UP000238479"/>
    </source>
</evidence>
<evidence type="ECO:0000259" key="2">
    <source>
        <dbReference type="SMART" id="SM00256"/>
    </source>
</evidence>
<dbReference type="PANTHER" id="PTHR31672:SF13">
    <property type="entry name" value="F-BOX PROTEIN CPR30-LIKE"/>
    <property type="match status" value="1"/>
</dbReference>
<comment type="caution">
    <text evidence="3">The sequence shown here is derived from an EMBL/GenBank/DDBJ whole genome shotgun (WGS) entry which is preliminary data.</text>
</comment>
<feature type="transmembrane region" description="Helical" evidence="1">
    <location>
        <begin position="366"/>
        <end position="385"/>
    </location>
</feature>
<accession>A0A2P6PFL6</accession>
<name>A0A2P6PFL6_ROSCH</name>
<organism evidence="3 4">
    <name type="scientific">Rosa chinensis</name>
    <name type="common">China rose</name>
    <dbReference type="NCBI Taxonomy" id="74649"/>
    <lineage>
        <taxon>Eukaryota</taxon>
        <taxon>Viridiplantae</taxon>
        <taxon>Streptophyta</taxon>
        <taxon>Embryophyta</taxon>
        <taxon>Tracheophyta</taxon>
        <taxon>Spermatophyta</taxon>
        <taxon>Magnoliopsida</taxon>
        <taxon>eudicotyledons</taxon>
        <taxon>Gunneridae</taxon>
        <taxon>Pentapetalae</taxon>
        <taxon>rosids</taxon>
        <taxon>fabids</taxon>
        <taxon>Rosales</taxon>
        <taxon>Rosaceae</taxon>
        <taxon>Rosoideae</taxon>
        <taxon>Rosoideae incertae sedis</taxon>
        <taxon>Rosa</taxon>
    </lineage>
</organism>
<dbReference type="EMBL" id="PDCK01000045">
    <property type="protein sequence ID" value="PRQ20726.1"/>
    <property type="molecule type" value="Genomic_DNA"/>
</dbReference>
<reference evidence="3 4" key="1">
    <citation type="journal article" date="2018" name="Nat. Genet.">
        <title>The Rosa genome provides new insights in the design of modern roses.</title>
        <authorList>
            <person name="Bendahmane M."/>
        </authorList>
    </citation>
    <scope>NUCLEOTIDE SEQUENCE [LARGE SCALE GENOMIC DNA]</scope>
    <source>
        <strain evidence="4">cv. Old Blush</strain>
    </source>
</reference>
<dbReference type="Gramene" id="PRQ20726">
    <property type="protein sequence ID" value="PRQ20726"/>
    <property type="gene ID" value="RchiOBHm_Chr7g0231281"/>
</dbReference>